<feature type="region of interest" description="Disordered" evidence="1">
    <location>
        <begin position="1"/>
        <end position="132"/>
    </location>
</feature>
<accession>A0A395NHD8</accession>
<organism evidence="2 3">
    <name type="scientific">Trichoderma arundinaceum</name>
    <dbReference type="NCBI Taxonomy" id="490622"/>
    <lineage>
        <taxon>Eukaryota</taxon>
        <taxon>Fungi</taxon>
        <taxon>Dikarya</taxon>
        <taxon>Ascomycota</taxon>
        <taxon>Pezizomycotina</taxon>
        <taxon>Sordariomycetes</taxon>
        <taxon>Hypocreomycetidae</taxon>
        <taxon>Hypocreales</taxon>
        <taxon>Hypocreaceae</taxon>
        <taxon>Trichoderma</taxon>
    </lineage>
</organism>
<sequence length="132" mass="13476">MSNIGPQLPPHLAKRRRNSDGDDSSNKHPRRDDVAGQNHDEIDLNGSGSDSEDGYAPPRPSALPAAAPAPAAARTAGPCLPPHLAAANDDEIGLDDSDSDTGPAPPPAAASSNPNPKDSSDDEDDFGPSLPS</sequence>
<gene>
    <name evidence="2" type="ORF">TARUN_6931</name>
</gene>
<keyword evidence="3" id="KW-1185">Reference proteome</keyword>
<evidence type="ECO:0000313" key="2">
    <source>
        <dbReference type="EMBL" id="RFU75331.1"/>
    </source>
</evidence>
<dbReference type="EMBL" id="PXOA01000449">
    <property type="protein sequence ID" value="RFU75331.1"/>
    <property type="molecule type" value="Genomic_DNA"/>
</dbReference>
<reference evidence="2 3" key="1">
    <citation type="journal article" date="2018" name="PLoS Pathog.">
        <title>Evolution of structural diversity of trichothecenes, a family of toxins produced by plant pathogenic and entomopathogenic fungi.</title>
        <authorList>
            <person name="Proctor R.H."/>
            <person name="McCormick S.P."/>
            <person name="Kim H.S."/>
            <person name="Cardoza R.E."/>
            <person name="Stanley A.M."/>
            <person name="Lindo L."/>
            <person name="Kelly A."/>
            <person name="Brown D.W."/>
            <person name="Lee T."/>
            <person name="Vaughan M.M."/>
            <person name="Alexander N.J."/>
            <person name="Busman M."/>
            <person name="Gutierrez S."/>
        </authorList>
    </citation>
    <scope>NUCLEOTIDE SEQUENCE [LARGE SCALE GENOMIC DNA]</scope>
    <source>
        <strain evidence="2 3">IBT 40837</strain>
    </source>
</reference>
<dbReference type="AlphaFoldDB" id="A0A395NHD8"/>
<feature type="compositionally biased region" description="Acidic residues" evidence="1">
    <location>
        <begin position="88"/>
        <end position="99"/>
    </location>
</feature>
<proteinExistence type="predicted"/>
<dbReference type="Proteomes" id="UP000266272">
    <property type="component" value="Unassembled WGS sequence"/>
</dbReference>
<protein>
    <submittedName>
        <fullName evidence="2">Uncharacterized protein</fullName>
    </submittedName>
</protein>
<comment type="caution">
    <text evidence="2">The sequence shown here is derived from an EMBL/GenBank/DDBJ whole genome shotgun (WGS) entry which is preliminary data.</text>
</comment>
<name>A0A395NHD8_TRIAR</name>
<feature type="compositionally biased region" description="Basic and acidic residues" evidence="1">
    <location>
        <begin position="18"/>
        <end position="42"/>
    </location>
</feature>
<evidence type="ECO:0000256" key="1">
    <source>
        <dbReference type="SAM" id="MobiDB-lite"/>
    </source>
</evidence>
<feature type="compositionally biased region" description="Low complexity" evidence="1">
    <location>
        <begin position="62"/>
        <end position="78"/>
    </location>
</feature>
<evidence type="ECO:0000313" key="3">
    <source>
        <dbReference type="Proteomes" id="UP000266272"/>
    </source>
</evidence>
<feature type="non-terminal residue" evidence="2">
    <location>
        <position position="132"/>
    </location>
</feature>